<feature type="region of interest" description="Disordered" evidence="1">
    <location>
        <begin position="179"/>
        <end position="329"/>
    </location>
</feature>
<keyword evidence="2" id="KW-0472">Membrane</keyword>
<dbReference type="InterPro" id="IPR036508">
    <property type="entry name" value="Chitin-bd_dom_sf"/>
</dbReference>
<reference evidence="3" key="1">
    <citation type="submission" date="2020-11" db="EMBL/GenBank/DDBJ databases">
        <authorList>
            <person name="Tran Van P."/>
        </authorList>
    </citation>
    <scope>NUCLEOTIDE SEQUENCE</scope>
</reference>
<dbReference type="SUPFAM" id="SSF57625">
    <property type="entry name" value="Invertebrate chitin-binding proteins"/>
    <property type="match status" value="1"/>
</dbReference>
<dbReference type="PANTHER" id="PTHR22933:SF31">
    <property type="entry name" value="FI18007P1"/>
    <property type="match status" value="1"/>
</dbReference>
<feature type="compositionally biased region" description="Pro residues" evidence="1">
    <location>
        <begin position="200"/>
        <end position="214"/>
    </location>
</feature>
<organism evidence="3">
    <name type="scientific">Cyprideis torosa</name>
    <dbReference type="NCBI Taxonomy" id="163714"/>
    <lineage>
        <taxon>Eukaryota</taxon>
        <taxon>Metazoa</taxon>
        <taxon>Ecdysozoa</taxon>
        <taxon>Arthropoda</taxon>
        <taxon>Crustacea</taxon>
        <taxon>Oligostraca</taxon>
        <taxon>Ostracoda</taxon>
        <taxon>Podocopa</taxon>
        <taxon>Podocopida</taxon>
        <taxon>Cytherocopina</taxon>
        <taxon>Cytheroidea</taxon>
        <taxon>Cytherideidae</taxon>
        <taxon>Cyprideis</taxon>
    </lineage>
</organism>
<sequence>MAGKAQGKSEIESIFPPKDKLPFQFGALEVDSILGQSPGLKESIDEVDEDENRHKTKHEQSCGRHEEQSCDHPGWDNTITMDEDVVKHSRIAQKTSSSKQLNALGFAELTPADAFNAGLRLCVSVCITMLLLLLSCFIPLASLVASQQGELINPLALKRQDFGPPPPQRQNELRNHQEGFRPIPERPQAPGIDIPRFPTGGPPDFPQELGPPEPQFRQSHPEDGRLPPQLDPQFDRQHQGLRFPQQGPPRQGGGNRRNRPGNDRPGNGGGKRNGNKRNRPQQPPPLDLDYFDPVDPALDRPQRPVERPQQGQRPQQIPEYEDPEEEEKPNRLALLLEQSRFECGNKKDGYYADTELNCEVFHYCAAGVKNSWICPEGATFHQVHLICMPPGRSDDICKESDQFHFVNDYLYQPINEDDAKKYNETLVYADRYYPEGFVPGSTQDISTLIERERQKYQTGDERQRQEASPQKPRAPPHAQRQQEPPRRKQSFGPPPPQPQRFRPDQGFQEDIDYPDFNAPPRRQGVADHSPNALNPVFAPDQINIPLERRRPAGRF</sequence>
<evidence type="ECO:0000313" key="3">
    <source>
        <dbReference type="EMBL" id="CAD7226079.1"/>
    </source>
</evidence>
<feature type="compositionally biased region" description="Basic and acidic residues" evidence="1">
    <location>
        <begin position="297"/>
        <end position="306"/>
    </location>
</feature>
<dbReference type="PANTHER" id="PTHR22933">
    <property type="entry name" value="FI18007P1-RELATED"/>
    <property type="match status" value="1"/>
</dbReference>
<feature type="compositionally biased region" description="Basic and acidic residues" evidence="1">
    <location>
        <begin position="546"/>
        <end position="555"/>
    </location>
</feature>
<dbReference type="GO" id="GO:0008061">
    <property type="term" value="F:chitin binding"/>
    <property type="evidence" value="ECO:0007669"/>
    <property type="project" value="InterPro"/>
</dbReference>
<proteinExistence type="predicted"/>
<accession>A0A7R8W6Y4</accession>
<protein>
    <submittedName>
        <fullName evidence="3">Uncharacterized protein</fullName>
    </submittedName>
</protein>
<name>A0A7R8W6Y4_9CRUS</name>
<evidence type="ECO:0000256" key="2">
    <source>
        <dbReference type="SAM" id="Phobius"/>
    </source>
</evidence>
<dbReference type="GO" id="GO:0005576">
    <property type="term" value="C:extracellular region"/>
    <property type="evidence" value="ECO:0007669"/>
    <property type="project" value="InterPro"/>
</dbReference>
<dbReference type="EMBL" id="OB660737">
    <property type="protein sequence ID" value="CAD7226079.1"/>
    <property type="molecule type" value="Genomic_DNA"/>
</dbReference>
<keyword evidence="2" id="KW-1133">Transmembrane helix</keyword>
<feature type="region of interest" description="Disordered" evidence="1">
    <location>
        <begin position="455"/>
        <end position="555"/>
    </location>
</feature>
<gene>
    <name evidence="3" type="ORF">CTOB1V02_LOCUS4004</name>
</gene>
<dbReference type="InterPro" id="IPR002557">
    <property type="entry name" value="Chitin-bd_dom"/>
</dbReference>
<evidence type="ECO:0000256" key="1">
    <source>
        <dbReference type="SAM" id="MobiDB-lite"/>
    </source>
</evidence>
<feature type="region of interest" description="Disordered" evidence="1">
    <location>
        <begin position="36"/>
        <end position="76"/>
    </location>
</feature>
<feature type="compositionally biased region" description="Low complexity" evidence="1">
    <location>
        <begin position="307"/>
        <end position="318"/>
    </location>
</feature>
<feature type="compositionally biased region" description="Basic and acidic residues" evidence="1">
    <location>
        <begin position="58"/>
        <end position="74"/>
    </location>
</feature>
<dbReference type="AlphaFoldDB" id="A0A7R8W6Y4"/>
<feature type="compositionally biased region" description="Basic and acidic residues" evidence="1">
    <location>
        <begin position="455"/>
        <end position="465"/>
    </location>
</feature>
<dbReference type="PROSITE" id="PS50940">
    <property type="entry name" value="CHIT_BIND_II"/>
    <property type="match status" value="1"/>
</dbReference>
<feature type="transmembrane region" description="Helical" evidence="2">
    <location>
        <begin position="121"/>
        <end position="145"/>
    </location>
</feature>
<dbReference type="OrthoDB" id="7426044at2759"/>
<keyword evidence="2" id="KW-0812">Transmembrane</keyword>
<dbReference type="InterPro" id="IPR052976">
    <property type="entry name" value="Scoloptoxin-like"/>
</dbReference>
<dbReference type="Pfam" id="PF01607">
    <property type="entry name" value="CBM_14"/>
    <property type="match status" value="1"/>
</dbReference>